<keyword evidence="9" id="KW-0170">Cobalt</keyword>
<dbReference type="InterPro" id="IPR001160">
    <property type="entry name" value="Peptidase_M20C"/>
</dbReference>
<reference evidence="20 21" key="2">
    <citation type="journal article" date="2011" name="Stand. Genomic Sci.">
        <title>Complete genome sequence of Tolumonas auensis type strain (TA 4).</title>
        <authorList>
            <person name="Chertkov O."/>
            <person name="Copeland A."/>
            <person name="Lucas S."/>
            <person name="Lapidus A."/>
            <person name="Berry K.W."/>
            <person name="Detter J.C."/>
            <person name="Del Rio T.G."/>
            <person name="Hammon N."/>
            <person name="Dalin E."/>
            <person name="Tice H."/>
            <person name="Pitluck S."/>
            <person name="Richardson P."/>
            <person name="Bruce D."/>
            <person name="Goodwin L."/>
            <person name="Han C."/>
            <person name="Tapia R."/>
            <person name="Saunders E."/>
            <person name="Schmutz J."/>
            <person name="Brettin T."/>
            <person name="Larimer F."/>
            <person name="Land M."/>
            <person name="Hauser L."/>
            <person name="Spring S."/>
            <person name="Rohde M."/>
            <person name="Kyrpides N.C."/>
            <person name="Ivanova N."/>
            <person name="Goker M."/>
            <person name="Beller H.R."/>
            <person name="Klenk H.P."/>
            <person name="Woyke T."/>
        </authorList>
    </citation>
    <scope>NUCLEOTIDE SEQUENCE [LARGE SCALE GENOMIC DNA]</scope>
    <source>
        <strain evidence="21">DSM 9187 / TA4</strain>
    </source>
</reference>
<dbReference type="RefSeq" id="WP_012728787.1">
    <property type="nucleotide sequence ID" value="NC_012691.1"/>
</dbReference>
<evidence type="ECO:0000259" key="19">
    <source>
        <dbReference type="Pfam" id="PF07687"/>
    </source>
</evidence>
<dbReference type="PANTHER" id="PTHR43501:SF1">
    <property type="entry name" value="CYTOSOL NON-SPECIFIC DIPEPTIDASE"/>
    <property type="match status" value="1"/>
</dbReference>
<evidence type="ECO:0000256" key="16">
    <source>
        <dbReference type="ARBA" id="ARBA00076004"/>
    </source>
</evidence>
<keyword evidence="8" id="KW-0482">Metalloprotease</keyword>
<dbReference type="OrthoDB" id="9773892at2"/>
<evidence type="ECO:0000256" key="3">
    <source>
        <dbReference type="ARBA" id="ARBA00022670"/>
    </source>
</evidence>
<dbReference type="PRINTS" id="PR00934">
    <property type="entry name" value="XHISDIPTASE"/>
</dbReference>
<dbReference type="Pfam" id="PF07687">
    <property type="entry name" value="M20_dimer"/>
    <property type="match status" value="1"/>
</dbReference>
<keyword evidence="6" id="KW-0862">Zinc</keyword>
<evidence type="ECO:0000256" key="18">
    <source>
        <dbReference type="ARBA" id="ARBA00078074"/>
    </source>
</evidence>
<dbReference type="EC" id="3.4.13.18" evidence="11"/>
<evidence type="ECO:0000256" key="5">
    <source>
        <dbReference type="ARBA" id="ARBA00022801"/>
    </source>
</evidence>
<dbReference type="PIRSF" id="PIRSF016599">
    <property type="entry name" value="Xaa-His_dipept"/>
    <property type="match status" value="1"/>
</dbReference>
<reference evidence="21" key="1">
    <citation type="submission" date="2009-05" db="EMBL/GenBank/DDBJ databases">
        <title>Complete sequence of Tolumonas auensis DSM 9187.</title>
        <authorList>
            <consortium name="US DOE Joint Genome Institute"/>
            <person name="Lucas S."/>
            <person name="Copeland A."/>
            <person name="Lapidus A."/>
            <person name="Glavina del Rio T."/>
            <person name="Tice H."/>
            <person name="Bruce D."/>
            <person name="Goodwin L."/>
            <person name="Pitluck S."/>
            <person name="Chertkov O."/>
            <person name="Brettin T."/>
            <person name="Detter J.C."/>
            <person name="Han C."/>
            <person name="Larimer F."/>
            <person name="Land M."/>
            <person name="Hauser L."/>
            <person name="Kyrpides N."/>
            <person name="Mikhailova N."/>
            <person name="Spring S."/>
            <person name="Beller H."/>
        </authorList>
    </citation>
    <scope>NUCLEOTIDE SEQUENCE [LARGE SCALE GENOMIC DNA]</scope>
    <source>
        <strain evidence="21">DSM 9187 / TA4</strain>
    </source>
</reference>
<organism evidence="20 21">
    <name type="scientific">Tolumonas auensis (strain DSM 9187 / NBRC 110442 / TA 4)</name>
    <dbReference type="NCBI Taxonomy" id="595494"/>
    <lineage>
        <taxon>Bacteria</taxon>
        <taxon>Pseudomonadati</taxon>
        <taxon>Pseudomonadota</taxon>
        <taxon>Gammaproteobacteria</taxon>
        <taxon>Aeromonadales</taxon>
        <taxon>Aeromonadaceae</taxon>
        <taxon>Tolumonas</taxon>
    </lineage>
</organism>
<dbReference type="AlphaFoldDB" id="C4LA59"/>
<evidence type="ECO:0000313" key="21">
    <source>
        <dbReference type="Proteomes" id="UP000009073"/>
    </source>
</evidence>
<evidence type="ECO:0000256" key="10">
    <source>
        <dbReference type="ARBA" id="ARBA00036421"/>
    </source>
</evidence>
<dbReference type="CDD" id="cd03890">
    <property type="entry name" value="M20_pepD"/>
    <property type="match status" value="1"/>
</dbReference>
<keyword evidence="5" id="KW-0378">Hydrolase</keyword>
<dbReference type="KEGG" id="tau:Tola_0559"/>
<name>C4LA59_TOLAT</name>
<evidence type="ECO:0000256" key="7">
    <source>
        <dbReference type="ARBA" id="ARBA00022997"/>
    </source>
</evidence>
<keyword evidence="4" id="KW-0479">Metal-binding</keyword>
<evidence type="ECO:0000256" key="9">
    <source>
        <dbReference type="ARBA" id="ARBA00023285"/>
    </source>
</evidence>
<evidence type="ECO:0000256" key="2">
    <source>
        <dbReference type="ARBA" id="ARBA00001947"/>
    </source>
</evidence>
<dbReference type="MEROPS" id="M20.007"/>
<dbReference type="InterPro" id="IPR002933">
    <property type="entry name" value="Peptidase_M20"/>
</dbReference>
<dbReference type="STRING" id="595494.Tola_0559"/>
<evidence type="ECO:0000313" key="20">
    <source>
        <dbReference type="EMBL" id="ACQ92188.1"/>
    </source>
</evidence>
<evidence type="ECO:0000256" key="6">
    <source>
        <dbReference type="ARBA" id="ARBA00022833"/>
    </source>
</evidence>
<feature type="domain" description="Peptidase M20 dimerisation" evidence="19">
    <location>
        <begin position="208"/>
        <end position="293"/>
    </location>
</feature>
<dbReference type="Pfam" id="PF01546">
    <property type="entry name" value="Peptidase_M20"/>
    <property type="match status" value="1"/>
</dbReference>
<evidence type="ECO:0000256" key="17">
    <source>
        <dbReference type="ARBA" id="ARBA00077688"/>
    </source>
</evidence>
<keyword evidence="21" id="KW-1185">Reference proteome</keyword>
<dbReference type="InterPro" id="IPR011650">
    <property type="entry name" value="Peptidase_M20_dimer"/>
</dbReference>
<evidence type="ECO:0000256" key="8">
    <source>
        <dbReference type="ARBA" id="ARBA00023049"/>
    </source>
</evidence>
<gene>
    <name evidence="20" type="ordered locus">Tola_0559</name>
</gene>
<dbReference type="EMBL" id="CP001616">
    <property type="protein sequence ID" value="ACQ92188.1"/>
    <property type="molecule type" value="Genomic_DNA"/>
</dbReference>
<comment type="catalytic activity">
    <reaction evidence="10">
        <text>Hydrolysis of dipeptides, preferentially hydrophobic dipeptides including prolyl amino acids.</text>
        <dbReference type="EC" id="3.4.13.18"/>
    </reaction>
</comment>
<evidence type="ECO:0000256" key="12">
    <source>
        <dbReference type="ARBA" id="ARBA00044252"/>
    </source>
</evidence>
<dbReference type="SUPFAM" id="SSF53187">
    <property type="entry name" value="Zn-dependent exopeptidases"/>
    <property type="match status" value="1"/>
</dbReference>
<dbReference type="Gene3D" id="3.40.630.10">
    <property type="entry name" value="Zn peptidases"/>
    <property type="match status" value="2"/>
</dbReference>
<dbReference type="NCBIfam" id="TIGR01893">
    <property type="entry name" value="aa-his-dipept"/>
    <property type="match status" value="1"/>
</dbReference>
<keyword evidence="3" id="KW-0645">Protease</keyword>
<evidence type="ECO:0000256" key="4">
    <source>
        <dbReference type="ARBA" id="ARBA00022723"/>
    </source>
</evidence>
<comment type="cofactor">
    <cofactor evidence="2">
        <name>Zn(2+)</name>
        <dbReference type="ChEBI" id="CHEBI:29105"/>
    </cofactor>
</comment>
<dbReference type="FunFam" id="3.40.630.10:FF:000015">
    <property type="entry name" value="Aminoacyl-histidine dipeptidase PepD"/>
    <property type="match status" value="1"/>
</dbReference>
<dbReference type="GO" id="GO:0070573">
    <property type="term" value="F:metallodipeptidase activity"/>
    <property type="evidence" value="ECO:0007669"/>
    <property type="project" value="TreeGrafter"/>
</dbReference>
<dbReference type="GO" id="GO:0006508">
    <property type="term" value="P:proteolysis"/>
    <property type="evidence" value="ECO:0007669"/>
    <property type="project" value="UniProtKB-KW"/>
</dbReference>
<comment type="similarity">
    <text evidence="13">Belongs to the peptidase M20C family.</text>
</comment>
<dbReference type="GO" id="GO:0046872">
    <property type="term" value="F:metal ion binding"/>
    <property type="evidence" value="ECO:0007669"/>
    <property type="project" value="UniProtKB-KW"/>
</dbReference>
<evidence type="ECO:0000256" key="13">
    <source>
        <dbReference type="ARBA" id="ARBA00061423"/>
    </source>
</evidence>
<dbReference type="Proteomes" id="UP000009073">
    <property type="component" value="Chromosome"/>
</dbReference>
<proteinExistence type="inferred from homology"/>
<accession>C4LA59</accession>
<protein>
    <recommendedName>
        <fullName evidence="14">Cytosol non-specific dipeptidase</fullName>
        <ecNumber evidence="11">3.4.13.18</ecNumber>
    </recommendedName>
    <alternativeName>
        <fullName evidence="17">Aminoacyl-histidine dipeptidase</fullName>
    </alternativeName>
    <alternativeName>
        <fullName evidence="16">Beta-alanyl-histidine dipeptidase</fullName>
    </alternativeName>
    <alternativeName>
        <fullName evidence="15">Carnosinase</fullName>
    </alternativeName>
    <alternativeName>
        <fullName evidence="12">Peptidase D</fullName>
    </alternativeName>
    <alternativeName>
        <fullName evidence="18">Xaa-His dipeptidase</fullName>
    </alternativeName>
</protein>
<evidence type="ECO:0000256" key="1">
    <source>
        <dbReference type="ARBA" id="ARBA00001941"/>
    </source>
</evidence>
<dbReference type="HOGENOM" id="CLU_028526_0_0_6"/>
<sequence length="487" mass="52983">MTMLTGLPPSRLWNFFAQICQIPHPSKREEALRNWIANLATAEKLRLKKDQKGNLLIRKPASAGMESCQPVILQAHLDMVPQANADSGHDFSRDPILPYIDGDWVRARGTTLGADNGIGVAACLAVLTDPTVKHGPLEVLFTVDEEAGMGGAFALQPNWLEGKILINTDAEQDGDIYMGCAGGLEARLNFTLDFEALPEGYQTYQLQLSGLQGGHSGLDIHEDRGNANQVLCRTLFRLQQHFPLKISALNGGTLRNAIPREASAVVALPLSQRAEFAAWCDDEAQRLKQEYRHIDPAVQLTGSPCPQAEQVLTAATQHQLLAGLTAIPNGVIRMSHAIKGVVETSTNLGVIKIDGEQLSAVSFVRSLTDEGRLHLRSVFAAIAALSHAEAVFSGDYSGWAPDPDSSVMQIVRQQHQRLFGHQANIMVIHAGLECGLFKKAYPDLDMVSVGPTIKGAHSPDERVSVSSTERFWQLLTATLAAIPQHQR</sequence>
<evidence type="ECO:0000256" key="11">
    <source>
        <dbReference type="ARBA" id="ARBA00038976"/>
    </source>
</evidence>
<dbReference type="FunFam" id="3.40.630.10:FF:000018">
    <property type="entry name" value="Aminoacyl-histidine dipeptidase PepD"/>
    <property type="match status" value="1"/>
</dbReference>
<dbReference type="eggNOG" id="COG2195">
    <property type="taxonomic scope" value="Bacteria"/>
</dbReference>
<evidence type="ECO:0000256" key="15">
    <source>
        <dbReference type="ARBA" id="ARBA00075285"/>
    </source>
</evidence>
<evidence type="ECO:0000256" key="14">
    <source>
        <dbReference type="ARBA" id="ARBA00071271"/>
    </source>
</evidence>
<dbReference type="PANTHER" id="PTHR43501">
    <property type="entry name" value="CYTOSOL NON-SPECIFIC DIPEPTIDASE"/>
    <property type="match status" value="1"/>
</dbReference>
<comment type="cofactor">
    <cofactor evidence="1">
        <name>Co(2+)</name>
        <dbReference type="ChEBI" id="CHEBI:48828"/>
    </cofactor>
</comment>
<dbReference type="GO" id="GO:0005829">
    <property type="term" value="C:cytosol"/>
    <property type="evidence" value="ECO:0007669"/>
    <property type="project" value="TreeGrafter"/>
</dbReference>
<keyword evidence="7" id="KW-0224">Dipeptidase</keyword>